<evidence type="ECO:0000313" key="6">
    <source>
        <dbReference type="EMBL" id="GAA0611829.1"/>
    </source>
</evidence>
<organism evidence="6 7">
    <name type="scientific">Brevundimonas kwangchunensis</name>
    <dbReference type="NCBI Taxonomy" id="322163"/>
    <lineage>
        <taxon>Bacteria</taxon>
        <taxon>Pseudomonadati</taxon>
        <taxon>Pseudomonadota</taxon>
        <taxon>Alphaproteobacteria</taxon>
        <taxon>Caulobacterales</taxon>
        <taxon>Caulobacteraceae</taxon>
        <taxon>Brevundimonas</taxon>
    </lineage>
</organism>
<dbReference type="PANTHER" id="PTHR30055">
    <property type="entry name" value="HTH-TYPE TRANSCRIPTIONAL REGULATOR RUTR"/>
    <property type="match status" value="1"/>
</dbReference>
<dbReference type="PROSITE" id="PS50977">
    <property type="entry name" value="HTH_TETR_2"/>
    <property type="match status" value="1"/>
</dbReference>
<dbReference type="SUPFAM" id="SSF48498">
    <property type="entry name" value="Tetracyclin repressor-like, C-terminal domain"/>
    <property type="match status" value="1"/>
</dbReference>
<name>A0ABN1GHU5_9CAUL</name>
<dbReference type="SUPFAM" id="SSF46689">
    <property type="entry name" value="Homeodomain-like"/>
    <property type="match status" value="1"/>
</dbReference>
<comment type="caution">
    <text evidence="6">The sequence shown here is derived from an EMBL/GenBank/DDBJ whole genome shotgun (WGS) entry which is preliminary data.</text>
</comment>
<dbReference type="Gene3D" id="1.10.357.10">
    <property type="entry name" value="Tetracycline Repressor, domain 2"/>
    <property type="match status" value="1"/>
</dbReference>
<dbReference type="InterPro" id="IPR001647">
    <property type="entry name" value="HTH_TetR"/>
</dbReference>
<dbReference type="InterPro" id="IPR050109">
    <property type="entry name" value="HTH-type_TetR-like_transc_reg"/>
</dbReference>
<sequence>MAESTQPARLRDRASTERLIVEAGERILLRDGFPGLNVQTLAAEAGCDRKLVYRYFEGADGVVDRIAARAHAGLVRTLDAAPAEEAASLRAFARLSLAAWIAALRASPLTLRLMAWALVESSPLLNRIEDQRAAVLQAWMRERRPRLRVPPEGDPVALNAVLLAAVQHLALSAGSRPGVGGVALDDAGWARIEAALDQLLVAFPD</sequence>
<dbReference type="RefSeq" id="WP_343789406.1">
    <property type="nucleotide sequence ID" value="NZ_BAAAGA010000001.1"/>
</dbReference>
<accession>A0ABN1GHU5</accession>
<dbReference type="Pfam" id="PF00440">
    <property type="entry name" value="TetR_N"/>
    <property type="match status" value="1"/>
</dbReference>
<dbReference type="InterPro" id="IPR036271">
    <property type="entry name" value="Tet_transcr_reg_TetR-rel_C_sf"/>
</dbReference>
<evidence type="ECO:0000313" key="7">
    <source>
        <dbReference type="Proteomes" id="UP001501352"/>
    </source>
</evidence>
<dbReference type="EMBL" id="BAAAGA010000001">
    <property type="protein sequence ID" value="GAA0611829.1"/>
    <property type="molecule type" value="Genomic_DNA"/>
</dbReference>
<protein>
    <submittedName>
        <fullName evidence="6">TetR/AcrR family transcriptional regulator</fullName>
    </submittedName>
</protein>
<gene>
    <name evidence="6" type="ORF">GCM10009422_03410</name>
</gene>
<feature type="domain" description="HTH tetR-type" evidence="5">
    <location>
        <begin position="14"/>
        <end position="74"/>
    </location>
</feature>
<proteinExistence type="predicted"/>
<keyword evidence="1" id="KW-0805">Transcription regulation</keyword>
<dbReference type="PANTHER" id="PTHR30055:SF234">
    <property type="entry name" value="HTH-TYPE TRANSCRIPTIONAL REGULATOR BETI"/>
    <property type="match status" value="1"/>
</dbReference>
<keyword evidence="2 4" id="KW-0238">DNA-binding</keyword>
<dbReference type="InterPro" id="IPR009057">
    <property type="entry name" value="Homeodomain-like_sf"/>
</dbReference>
<feature type="DNA-binding region" description="H-T-H motif" evidence="4">
    <location>
        <begin position="37"/>
        <end position="56"/>
    </location>
</feature>
<evidence type="ECO:0000256" key="1">
    <source>
        <dbReference type="ARBA" id="ARBA00023015"/>
    </source>
</evidence>
<evidence type="ECO:0000256" key="4">
    <source>
        <dbReference type="PROSITE-ProRule" id="PRU00335"/>
    </source>
</evidence>
<evidence type="ECO:0000256" key="3">
    <source>
        <dbReference type="ARBA" id="ARBA00023163"/>
    </source>
</evidence>
<evidence type="ECO:0000256" key="2">
    <source>
        <dbReference type="ARBA" id="ARBA00023125"/>
    </source>
</evidence>
<reference evidence="6 7" key="1">
    <citation type="journal article" date="2019" name="Int. J. Syst. Evol. Microbiol.">
        <title>The Global Catalogue of Microorganisms (GCM) 10K type strain sequencing project: providing services to taxonomists for standard genome sequencing and annotation.</title>
        <authorList>
            <consortium name="The Broad Institute Genomics Platform"/>
            <consortium name="The Broad Institute Genome Sequencing Center for Infectious Disease"/>
            <person name="Wu L."/>
            <person name="Ma J."/>
        </authorList>
    </citation>
    <scope>NUCLEOTIDE SEQUENCE [LARGE SCALE GENOMIC DNA]</scope>
    <source>
        <strain evidence="6 7">JCM 12928</strain>
    </source>
</reference>
<dbReference type="Proteomes" id="UP001501352">
    <property type="component" value="Unassembled WGS sequence"/>
</dbReference>
<evidence type="ECO:0000259" key="5">
    <source>
        <dbReference type="PROSITE" id="PS50977"/>
    </source>
</evidence>
<keyword evidence="3" id="KW-0804">Transcription</keyword>
<keyword evidence="7" id="KW-1185">Reference proteome</keyword>